<evidence type="ECO:0000313" key="3">
    <source>
        <dbReference type="Proteomes" id="UP001187192"/>
    </source>
</evidence>
<name>A0AA88DNA2_FICCA</name>
<reference evidence="2" key="1">
    <citation type="submission" date="2023-07" db="EMBL/GenBank/DDBJ databases">
        <title>draft genome sequence of fig (Ficus carica).</title>
        <authorList>
            <person name="Takahashi T."/>
            <person name="Nishimura K."/>
        </authorList>
    </citation>
    <scope>NUCLEOTIDE SEQUENCE</scope>
</reference>
<evidence type="ECO:0000313" key="2">
    <source>
        <dbReference type="EMBL" id="GMN57899.1"/>
    </source>
</evidence>
<proteinExistence type="predicted"/>
<keyword evidence="3" id="KW-1185">Reference proteome</keyword>
<protein>
    <submittedName>
        <fullName evidence="2">Uncharacterized protein</fullName>
    </submittedName>
</protein>
<dbReference type="Proteomes" id="UP001187192">
    <property type="component" value="Unassembled WGS sequence"/>
</dbReference>
<dbReference type="EMBL" id="BTGU01000073">
    <property type="protein sequence ID" value="GMN57899.1"/>
    <property type="molecule type" value="Genomic_DNA"/>
</dbReference>
<gene>
    <name evidence="2" type="ORF">TIFTF001_027003</name>
</gene>
<evidence type="ECO:0000256" key="1">
    <source>
        <dbReference type="SAM" id="MobiDB-lite"/>
    </source>
</evidence>
<organism evidence="2 3">
    <name type="scientific">Ficus carica</name>
    <name type="common">Common fig</name>
    <dbReference type="NCBI Taxonomy" id="3494"/>
    <lineage>
        <taxon>Eukaryota</taxon>
        <taxon>Viridiplantae</taxon>
        <taxon>Streptophyta</taxon>
        <taxon>Embryophyta</taxon>
        <taxon>Tracheophyta</taxon>
        <taxon>Spermatophyta</taxon>
        <taxon>Magnoliopsida</taxon>
        <taxon>eudicotyledons</taxon>
        <taxon>Gunneridae</taxon>
        <taxon>Pentapetalae</taxon>
        <taxon>rosids</taxon>
        <taxon>fabids</taxon>
        <taxon>Rosales</taxon>
        <taxon>Moraceae</taxon>
        <taxon>Ficeae</taxon>
        <taxon>Ficus</taxon>
    </lineage>
</organism>
<comment type="caution">
    <text evidence="2">The sequence shown here is derived from an EMBL/GenBank/DDBJ whole genome shotgun (WGS) entry which is preliminary data.</text>
</comment>
<sequence>MPIRGNVDVNADYVLDDRVNDTGPSTGTQHHGSSTGAMNQMREMIADDMWERYQSYPWYRVT</sequence>
<feature type="compositionally biased region" description="Polar residues" evidence="1">
    <location>
        <begin position="22"/>
        <end position="38"/>
    </location>
</feature>
<feature type="region of interest" description="Disordered" evidence="1">
    <location>
        <begin position="17"/>
        <end position="38"/>
    </location>
</feature>
<accession>A0AA88DNA2</accession>
<dbReference type="AlphaFoldDB" id="A0AA88DNA2"/>